<comment type="caution">
    <text evidence="4">The sequence shown here is derived from an EMBL/GenBank/DDBJ whole genome shotgun (WGS) entry which is preliminary data.</text>
</comment>
<name>A0ABR1PYB8_9PEZI</name>
<reference evidence="4 5" key="1">
    <citation type="submission" date="2023-01" db="EMBL/GenBank/DDBJ databases">
        <title>Analysis of 21 Apiospora genomes using comparative genomics revels a genus with tremendous synthesis potential of carbohydrate active enzymes and secondary metabolites.</title>
        <authorList>
            <person name="Sorensen T."/>
        </authorList>
    </citation>
    <scope>NUCLEOTIDE SEQUENCE [LARGE SCALE GENOMIC DNA]</scope>
    <source>
        <strain evidence="4 5">CBS 24483</strain>
    </source>
</reference>
<proteinExistence type="predicted"/>
<dbReference type="PANTHER" id="PTHR13639">
    <property type="entry name" value="CYTOCHROME C OXIDASE ASSEMBLY FACTOR 4 HOMOLOG, MITOCHONDRIAL"/>
    <property type="match status" value="1"/>
</dbReference>
<dbReference type="PANTHER" id="PTHR13639:SF2">
    <property type="entry name" value="CYTOCHROME C OXIDASE ASSEMBLY FACTOR 4 HOMOLOG, MITOCHONDRIAL"/>
    <property type="match status" value="1"/>
</dbReference>
<keyword evidence="5" id="KW-1185">Reference proteome</keyword>
<keyword evidence="1" id="KW-1015">Disulfide bond</keyword>
<feature type="region of interest" description="Disordered" evidence="2">
    <location>
        <begin position="1"/>
        <end position="24"/>
    </location>
</feature>
<sequence length="82" mass="9816">MSNEEKDKATTQTAQDDDEPDEWDKRIFSTGCADTRLADENAKMTDCYYDKKDWRQCKKEMEIFRECWKKHHNDARTSMKDA</sequence>
<evidence type="ECO:0000313" key="5">
    <source>
        <dbReference type="Proteomes" id="UP001391051"/>
    </source>
</evidence>
<dbReference type="GeneID" id="92081142"/>
<dbReference type="EMBL" id="JAQQWE010000008">
    <property type="protein sequence ID" value="KAK7942745.1"/>
    <property type="molecule type" value="Genomic_DNA"/>
</dbReference>
<evidence type="ECO:0000259" key="3">
    <source>
        <dbReference type="Pfam" id="PF06747"/>
    </source>
</evidence>
<dbReference type="RefSeq" id="XP_066694776.1">
    <property type="nucleotide sequence ID" value="XM_066848080.1"/>
</dbReference>
<organism evidence="4 5">
    <name type="scientific">Apiospora aurea</name>
    <dbReference type="NCBI Taxonomy" id="335848"/>
    <lineage>
        <taxon>Eukaryota</taxon>
        <taxon>Fungi</taxon>
        <taxon>Dikarya</taxon>
        <taxon>Ascomycota</taxon>
        <taxon>Pezizomycotina</taxon>
        <taxon>Sordariomycetes</taxon>
        <taxon>Xylariomycetidae</taxon>
        <taxon>Amphisphaeriales</taxon>
        <taxon>Apiosporaceae</taxon>
        <taxon>Apiospora</taxon>
    </lineage>
</organism>
<dbReference type="PROSITE" id="PS51808">
    <property type="entry name" value="CHCH"/>
    <property type="match status" value="1"/>
</dbReference>
<feature type="domain" description="CHCH" evidence="3">
    <location>
        <begin position="40"/>
        <end position="70"/>
    </location>
</feature>
<dbReference type="Pfam" id="PF06747">
    <property type="entry name" value="CHCH"/>
    <property type="match status" value="1"/>
</dbReference>
<accession>A0ABR1PYB8</accession>
<protein>
    <recommendedName>
        <fullName evidence="3">CHCH domain-containing protein</fullName>
    </recommendedName>
</protein>
<dbReference type="InterPro" id="IPR039870">
    <property type="entry name" value="Coa4-like"/>
</dbReference>
<evidence type="ECO:0000313" key="4">
    <source>
        <dbReference type="EMBL" id="KAK7942745.1"/>
    </source>
</evidence>
<dbReference type="InterPro" id="IPR010625">
    <property type="entry name" value="CHCH"/>
</dbReference>
<evidence type="ECO:0000256" key="2">
    <source>
        <dbReference type="SAM" id="MobiDB-lite"/>
    </source>
</evidence>
<evidence type="ECO:0000256" key="1">
    <source>
        <dbReference type="ARBA" id="ARBA00023157"/>
    </source>
</evidence>
<gene>
    <name evidence="4" type="ORF">PG986_011858</name>
</gene>
<dbReference type="Proteomes" id="UP001391051">
    <property type="component" value="Unassembled WGS sequence"/>
</dbReference>